<dbReference type="Proteomes" id="UP000433493">
    <property type="component" value="Unassembled WGS sequence"/>
</dbReference>
<dbReference type="Gene3D" id="1.10.10.10">
    <property type="entry name" value="Winged helix-like DNA-binding domain superfamily/Winged helix DNA-binding domain"/>
    <property type="match status" value="1"/>
</dbReference>
<dbReference type="PROSITE" id="PS50995">
    <property type="entry name" value="HTH_MARR_2"/>
    <property type="match status" value="1"/>
</dbReference>
<name>A0A7J5BHM1_9MICO</name>
<gene>
    <name evidence="2" type="ORF">F8O05_01225</name>
</gene>
<accession>A0A7J5BHM1</accession>
<dbReference type="InterPro" id="IPR000835">
    <property type="entry name" value="HTH_MarR-typ"/>
</dbReference>
<dbReference type="SMART" id="SM00347">
    <property type="entry name" value="HTH_MARR"/>
    <property type="match status" value="1"/>
</dbReference>
<organism evidence="2 3">
    <name type="scientific">Gulosibacter chungangensis</name>
    <dbReference type="NCBI Taxonomy" id="979746"/>
    <lineage>
        <taxon>Bacteria</taxon>
        <taxon>Bacillati</taxon>
        <taxon>Actinomycetota</taxon>
        <taxon>Actinomycetes</taxon>
        <taxon>Micrococcales</taxon>
        <taxon>Microbacteriaceae</taxon>
        <taxon>Gulosibacter</taxon>
    </lineage>
</organism>
<dbReference type="OrthoDB" id="9154853at2"/>
<keyword evidence="3" id="KW-1185">Reference proteome</keyword>
<protein>
    <submittedName>
        <fullName evidence="2">MarR family transcriptional regulator</fullName>
    </submittedName>
</protein>
<evidence type="ECO:0000313" key="2">
    <source>
        <dbReference type="EMBL" id="KAB1644919.1"/>
    </source>
</evidence>
<evidence type="ECO:0000259" key="1">
    <source>
        <dbReference type="PROSITE" id="PS50995"/>
    </source>
</evidence>
<proteinExistence type="predicted"/>
<dbReference type="InterPro" id="IPR052526">
    <property type="entry name" value="HTH-type_Bedaq_tolerance"/>
</dbReference>
<evidence type="ECO:0000313" key="3">
    <source>
        <dbReference type="Proteomes" id="UP000433493"/>
    </source>
</evidence>
<feature type="domain" description="HTH marR-type" evidence="1">
    <location>
        <begin position="9"/>
        <end position="148"/>
    </location>
</feature>
<dbReference type="RefSeq" id="WP_158050931.1">
    <property type="nucleotide sequence ID" value="NZ_WBKB01000001.1"/>
</dbReference>
<dbReference type="InterPro" id="IPR036388">
    <property type="entry name" value="WH-like_DNA-bd_sf"/>
</dbReference>
<dbReference type="SUPFAM" id="SSF46785">
    <property type="entry name" value="Winged helix' DNA-binding domain"/>
    <property type="match status" value="1"/>
</dbReference>
<comment type="caution">
    <text evidence="2">The sequence shown here is derived from an EMBL/GenBank/DDBJ whole genome shotgun (WGS) entry which is preliminary data.</text>
</comment>
<dbReference type="PANTHER" id="PTHR39515:SF2">
    <property type="entry name" value="HTH-TYPE TRANSCRIPTIONAL REGULATOR RV0880"/>
    <property type="match status" value="1"/>
</dbReference>
<reference evidence="2 3" key="1">
    <citation type="submission" date="2019-09" db="EMBL/GenBank/DDBJ databases">
        <title>Phylogeny of genus Pseudoclavibacter and closely related genus.</title>
        <authorList>
            <person name="Li Y."/>
        </authorList>
    </citation>
    <scope>NUCLEOTIDE SEQUENCE [LARGE SCALE GENOMIC DNA]</scope>
    <source>
        <strain evidence="2 3">KCTC 13959</strain>
    </source>
</reference>
<dbReference type="PANTHER" id="PTHR39515">
    <property type="entry name" value="CONSERVED PROTEIN"/>
    <property type="match status" value="1"/>
</dbReference>
<dbReference type="AlphaFoldDB" id="A0A7J5BHM1"/>
<sequence>MSPAEHDPEHDTARELRMLLGPLRRELKRATPPPAAAASLTSAQVELLRAVQQHGPLTTTELAGHLSLARPTVSNLVKQLTQVSLLSRELSPIDARAILIGVTDEAQGILREAGRQRVAVLQNAIDSLSAADRQTLDEALPVLRRILESLQDRGARHY</sequence>
<dbReference type="GO" id="GO:0003700">
    <property type="term" value="F:DNA-binding transcription factor activity"/>
    <property type="evidence" value="ECO:0007669"/>
    <property type="project" value="InterPro"/>
</dbReference>
<dbReference type="Pfam" id="PF01047">
    <property type="entry name" value="MarR"/>
    <property type="match status" value="1"/>
</dbReference>
<dbReference type="EMBL" id="WBKB01000001">
    <property type="protein sequence ID" value="KAB1644919.1"/>
    <property type="molecule type" value="Genomic_DNA"/>
</dbReference>
<dbReference type="InterPro" id="IPR036390">
    <property type="entry name" value="WH_DNA-bd_sf"/>
</dbReference>